<dbReference type="AlphaFoldDB" id="A0A448XH13"/>
<keyword evidence="7" id="KW-0131">Cell cycle</keyword>
<dbReference type="GO" id="GO:0007064">
    <property type="term" value="P:mitotic sister chromatid cohesion"/>
    <property type="evidence" value="ECO:0007669"/>
    <property type="project" value="InterPro"/>
</dbReference>
<protein>
    <recommendedName>
        <fullName evidence="8">Cohesin loading complex subunit SCC4 homolog</fullName>
    </recommendedName>
</protein>
<keyword evidence="10" id="KW-1185">Reference proteome</keyword>
<evidence type="ECO:0000256" key="4">
    <source>
        <dbReference type="ARBA" id="ARBA00022776"/>
    </source>
</evidence>
<evidence type="ECO:0000256" key="7">
    <source>
        <dbReference type="ARBA" id="ARBA00023306"/>
    </source>
</evidence>
<dbReference type="OrthoDB" id="5565328at2759"/>
<keyword evidence="5" id="KW-0159">Chromosome partition</keyword>
<dbReference type="GO" id="GO:0007059">
    <property type="term" value="P:chromosome segregation"/>
    <property type="evidence" value="ECO:0007669"/>
    <property type="project" value="UniProtKB-KW"/>
</dbReference>
<evidence type="ECO:0000256" key="6">
    <source>
        <dbReference type="ARBA" id="ARBA00023242"/>
    </source>
</evidence>
<accession>A0A448XH13</accession>
<evidence type="ECO:0000256" key="2">
    <source>
        <dbReference type="ARBA" id="ARBA00008585"/>
    </source>
</evidence>
<evidence type="ECO:0000256" key="1">
    <source>
        <dbReference type="ARBA" id="ARBA00004642"/>
    </source>
</evidence>
<evidence type="ECO:0000256" key="8">
    <source>
        <dbReference type="ARBA" id="ARBA00030523"/>
    </source>
</evidence>
<keyword evidence="4" id="KW-0498">Mitosis</keyword>
<dbReference type="Pfam" id="PF10345">
    <property type="entry name" value="Cohesin_load"/>
    <property type="match status" value="1"/>
</dbReference>
<dbReference type="GO" id="GO:0005654">
    <property type="term" value="C:nucleoplasm"/>
    <property type="evidence" value="ECO:0007669"/>
    <property type="project" value="UniProtKB-SubCell"/>
</dbReference>
<organism evidence="9 10">
    <name type="scientific">Protopolystoma xenopodis</name>
    <dbReference type="NCBI Taxonomy" id="117903"/>
    <lineage>
        <taxon>Eukaryota</taxon>
        <taxon>Metazoa</taxon>
        <taxon>Spiralia</taxon>
        <taxon>Lophotrochozoa</taxon>
        <taxon>Platyhelminthes</taxon>
        <taxon>Monogenea</taxon>
        <taxon>Polyopisthocotylea</taxon>
        <taxon>Polystomatidea</taxon>
        <taxon>Polystomatidae</taxon>
        <taxon>Protopolystoma</taxon>
    </lineage>
</organism>
<sequence>MPIENPVIGDLLSDVGALLNEVFSSGMHVLEGCVCLRAAAAYVRAFQAFYENHLLDAKAYLRETVRLGNEEELNRLSASAFITMGQINLNEQNTALDPRLGTLSDVSPALQSASSMNLAGLGITRQLVKETNEVAPLTNCLFNSFISHSVLGYSRNPFPSIAPPIRVRLLLRRILPLSA</sequence>
<dbReference type="InterPro" id="IPR019440">
    <property type="entry name" value="MAU2"/>
</dbReference>
<keyword evidence="3" id="KW-0132">Cell division</keyword>
<evidence type="ECO:0000256" key="5">
    <source>
        <dbReference type="ARBA" id="ARBA00022829"/>
    </source>
</evidence>
<keyword evidence="6" id="KW-0539">Nucleus</keyword>
<gene>
    <name evidence="9" type="ORF">PXEA_LOCUS29764</name>
</gene>
<comment type="subcellular location">
    <subcellularLocation>
        <location evidence="1">Nucleus</location>
        <location evidence="1">Nucleoplasm</location>
    </subcellularLocation>
</comment>
<name>A0A448XH13_9PLAT</name>
<comment type="similarity">
    <text evidence="2">Belongs to the SCC4/mau-2 family.</text>
</comment>
<evidence type="ECO:0000256" key="3">
    <source>
        <dbReference type="ARBA" id="ARBA00022618"/>
    </source>
</evidence>
<reference evidence="9" key="1">
    <citation type="submission" date="2018-11" db="EMBL/GenBank/DDBJ databases">
        <authorList>
            <consortium name="Pathogen Informatics"/>
        </authorList>
    </citation>
    <scope>NUCLEOTIDE SEQUENCE</scope>
</reference>
<dbReference type="Proteomes" id="UP000784294">
    <property type="component" value="Unassembled WGS sequence"/>
</dbReference>
<dbReference type="EMBL" id="CAAALY010251952">
    <property type="protein sequence ID" value="VEL36324.1"/>
    <property type="molecule type" value="Genomic_DNA"/>
</dbReference>
<comment type="caution">
    <text evidence="9">The sequence shown here is derived from an EMBL/GenBank/DDBJ whole genome shotgun (WGS) entry which is preliminary data.</text>
</comment>
<dbReference type="GO" id="GO:0051301">
    <property type="term" value="P:cell division"/>
    <property type="evidence" value="ECO:0007669"/>
    <property type="project" value="UniProtKB-KW"/>
</dbReference>
<evidence type="ECO:0000313" key="9">
    <source>
        <dbReference type="EMBL" id="VEL36324.1"/>
    </source>
</evidence>
<evidence type="ECO:0000313" key="10">
    <source>
        <dbReference type="Proteomes" id="UP000784294"/>
    </source>
</evidence>
<proteinExistence type="inferred from homology"/>